<evidence type="ECO:0000256" key="2">
    <source>
        <dbReference type="ARBA" id="ARBA00022630"/>
    </source>
</evidence>
<gene>
    <name evidence="6" type="ordered locus">LFE_1801</name>
</gene>
<dbReference type="eggNOG" id="COG0029">
    <property type="taxonomic scope" value="Bacteria"/>
</dbReference>
<dbReference type="PANTHER" id="PTHR11632:SF51">
    <property type="entry name" value="SUCCINATE DEHYDROGENASE [UBIQUINONE] FLAVOPROTEIN SUBUNIT, MITOCHONDRIAL"/>
    <property type="match status" value="1"/>
</dbReference>
<feature type="active site" description="Proton acceptor" evidence="4">
    <location>
        <position position="359"/>
    </location>
</feature>
<dbReference type="PANTHER" id="PTHR11632">
    <property type="entry name" value="SUCCINATE DEHYDROGENASE 2 FLAVOPROTEIN SUBUNIT"/>
    <property type="match status" value="1"/>
</dbReference>
<keyword evidence="3" id="KW-0560">Oxidoreductase</keyword>
<reference evidence="6 7" key="1">
    <citation type="journal article" date="2012" name="J. Bacteriol.">
        <title>Complete Genome Sequence of Leptospirillum ferrooxidans Strain C2-3, Isolated from a Fresh Volcanic Ash Deposit on the Island of Miyake, Japan.</title>
        <authorList>
            <person name="Fujimura R."/>
            <person name="Sato Y."/>
            <person name="Nishizawa T."/>
            <person name="Oshima K."/>
            <person name="Kim S.-W."/>
            <person name="Hattori M."/>
            <person name="Kamijo T."/>
            <person name="Ohta H."/>
        </authorList>
    </citation>
    <scope>NUCLEOTIDE SEQUENCE [LARGE SCALE GENOMIC DNA]</scope>
    <source>
        <strain evidence="6 7">C2-3</strain>
    </source>
</reference>
<dbReference type="Gene3D" id="3.50.50.60">
    <property type="entry name" value="FAD/NAD(P)-binding domain"/>
    <property type="match status" value="1"/>
</dbReference>
<keyword evidence="2" id="KW-0285">Flavoprotein</keyword>
<dbReference type="PRINTS" id="PR00411">
    <property type="entry name" value="PNDRDTASEI"/>
</dbReference>
<name>I0IQD1_LEPFC</name>
<dbReference type="InterPro" id="IPR030664">
    <property type="entry name" value="SdhA/FrdA/AprA"/>
</dbReference>
<dbReference type="HOGENOM" id="CLU_014312_8_4_0"/>
<sequence>MSQDQKSALPLYDRLPTFITDEPPSLTSEQRRELLDRYYPDYRPEGKTTLRVGPNKGNVVPEEIANILETRSRLLHPDVAEKPSDPDIEVDLLIVGGGGAGIVAALFAKETGASVLLATKLRIGDSNTVMAEGGIQVALGDDDSPAQHLKDAYRGGHFTGDPELLSVLVKEGPEVISWLVKKGVLFDRDAHGSLALRKGGGTTRPRLISAKDYTGLELVRVLKEDLLNSGIPLWEFSPAVELLEGPDGSCAGAVLLDVDSGKLKWVKAKSVLLATGGTGRLHIGGFATSNHFGATGDGLGMAYRMGSPLLHMESFQYHPTGVIYPSEMAGMLITEAVRGAGARLYNKEGKRFVNELETRDIVASAIIRECSEGRGVRTPAGHFGVYLDLSEIDREMGEGTVARRFPNILKLMSKHDVDCSTHPILVYPTLHYQNGGISGDKEGRSPVKHLYVAGETAGGLHGKNRLMGNSLLEVLVFGHRVGLAAAKEGMTRKPFSWQEVGFGHVKRFESALDSEFHGVERPEGPLLFPDYRRKASGDNA</sequence>
<dbReference type="GO" id="GO:0009435">
    <property type="term" value="P:NAD+ biosynthetic process"/>
    <property type="evidence" value="ECO:0007669"/>
    <property type="project" value="UniProtKB-UniPathway"/>
</dbReference>
<dbReference type="Gene3D" id="3.90.700.10">
    <property type="entry name" value="Succinate dehydrogenase/fumarate reductase flavoprotein, catalytic domain"/>
    <property type="match status" value="1"/>
</dbReference>
<dbReference type="STRING" id="1162668.LFE_1801"/>
<dbReference type="InterPro" id="IPR003953">
    <property type="entry name" value="FAD-dep_OxRdtase_2_FAD-bd"/>
</dbReference>
<dbReference type="SUPFAM" id="SSF51905">
    <property type="entry name" value="FAD/NAD(P)-binding domain"/>
    <property type="match status" value="1"/>
</dbReference>
<organism evidence="6 7">
    <name type="scientific">Leptospirillum ferrooxidans (strain C2-3)</name>
    <dbReference type="NCBI Taxonomy" id="1162668"/>
    <lineage>
        <taxon>Bacteria</taxon>
        <taxon>Pseudomonadati</taxon>
        <taxon>Nitrospirota</taxon>
        <taxon>Nitrospiria</taxon>
        <taxon>Nitrospirales</taxon>
        <taxon>Nitrospiraceae</taxon>
        <taxon>Leptospirillum</taxon>
    </lineage>
</organism>
<dbReference type="Proteomes" id="UP000007382">
    <property type="component" value="Chromosome"/>
</dbReference>
<evidence type="ECO:0000313" key="7">
    <source>
        <dbReference type="Proteomes" id="UP000007382"/>
    </source>
</evidence>
<accession>I0IQD1</accession>
<evidence type="ECO:0000256" key="3">
    <source>
        <dbReference type="ARBA" id="ARBA00023002"/>
    </source>
</evidence>
<protein>
    <submittedName>
        <fullName evidence="6">Fumarate reductase/succinate dehydrogenase flavoprotein subunit</fullName>
    </submittedName>
</protein>
<dbReference type="InterPro" id="IPR036188">
    <property type="entry name" value="FAD/NAD-bd_sf"/>
</dbReference>
<dbReference type="OrthoDB" id="9806724at2"/>
<keyword evidence="7" id="KW-1185">Reference proteome</keyword>
<dbReference type="EMBL" id="AP012342">
    <property type="protein sequence ID" value="BAM07480.1"/>
    <property type="molecule type" value="Genomic_DNA"/>
</dbReference>
<evidence type="ECO:0000313" key="6">
    <source>
        <dbReference type="EMBL" id="BAM07480.1"/>
    </source>
</evidence>
<dbReference type="PRINTS" id="PR00368">
    <property type="entry name" value="FADPNR"/>
</dbReference>
<dbReference type="GO" id="GO:0016491">
    <property type="term" value="F:oxidoreductase activity"/>
    <property type="evidence" value="ECO:0007669"/>
    <property type="project" value="UniProtKB-KW"/>
</dbReference>
<proteinExistence type="predicted"/>
<evidence type="ECO:0000259" key="5">
    <source>
        <dbReference type="Pfam" id="PF00890"/>
    </source>
</evidence>
<comment type="cofactor">
    <cofactor evidence="1">
        <name>FAD</name>
        <dbReference type="ChEBI" id="CHEBI:57692"/>
    </cofactor>
</comment>
<evidence type="ECO:0000256" key="4">
    <source>
        <dbReference type="PIRSR" id="PIRSR630664-50"/>
    </source>
</evidence>
<dbReference type="InterPro" id="IPR027477">
    <property type="entry name" value="Succ_DH/fumarate_Rdtase_cat_sf"/>
</dbReference>
<feature type="domain" description="FAD-dependent oxidoreductase 2 FAD-binding" evidence="5">
    <location>
        <begin position="91"/>
        <end position="471"/>
    </location>
</feature>
<dbReference type="Pfam" id="PF00890">
    <property type="entry name" value="FAD_binding_2"/>
    <property type="match status" value="1"/>
</dbReference>
<dbReference type="KEGG" id="lfc:LFE_1801"/>
<dbReference type="AlphaFoldDB" id="I0IQD1"/>
<reference evidence="7" key="2">
    <citation type="submission" date="2012-03" db="EMBL/GenBank/DDBJ databases">
        <title>The complete genome sequence of the pioneer microbe on fresh volcanic deposit, Leptospirillum ferrooxidans strain C2-3.</title>
        <authorList>
            <person name="Fujimura R."/>
            <person name="Sato Y."/>
            <person name="Nishizawa T."/>
            <person name="Nanba K."/>
            <person name="Oshima K."/>
            <person name="Hattori M."/>
            <person name="Kamijo T."/>
            <person name="Ohta H."/>
        </authorList>
    </citation>
    <scope>NUCLEOTIDE SEQUENCE [LARGE SCALE GENOMIC DNA]</scope>
    <source>
        <strain evidence="7">C2-3</strain>
    </source>
</reference>
<dbReference type="UniPathway" id="UPA00253">
    <property type="reaction ID" value="UER00326"/>
</dbReference>
<evidence type="ECO:0000256" key="1">
    <source>
        <dbReference type="ARBA" id="ARBA00001974"/>
    </source>
</evidence>
<dbReference type="RefSeq" id="WP_014449964.1">
    <property type="nucleotide sequence ID" value="NC_017094.1"/>
</dbReference>
<dbReference type="SUPFAM" id="SSF56425">
    <property type="entry name" value="Succinate dehydrogenase/fumarate reductase flavoprotein, catalytic domain"/>
    <property type="match status" value="1"/>
</dbReference>
<dbReference type="PATRIC" id="fig|1162668.3.peg.2139"/>